<accession>A0A932GN06</accession>
<dbReference type="Proteomes" id="UP000741360">
    <property type="component" value="Unassembled WGS sequence"/>
</dbReference>
<gene>
    <name evidence="1" type="ORF">HYY65_02075</name>
</gene>
<protein>
    <submittedName>
        <fullName evidence="1">Uncharacterized protein</fullName>
    </submittedName>
</protein>
<evidence type="ECO:0000313" key="1">
    <source>
        <dbReference type="EMBL" id="MBI3013860.1"/>
    </source>
</evidence>
<dbReference type="EMBL" id="JACPSX010000035">
    <property type="protein sequence ID" value="MBI3013860.1"/>
    <property type="molecule type" value="Genomic_DNA"/>
</dbReference>
<name>A0A932GN06_UNCTE</name>
<evidence type="ECO:0000313" key="2">
    <source>
        <dbReference type="Proteomes" id="UP000741360"/>
    </source>
</evidence>
<organism evidence="1 2">
    <name type="scientific">Tectimicrobiota bacterium</name>
    <dbReference type="NCBI Taxonomy" id="2528274"/>
    <lineage>
        <taxon>Bacteria</taxon>
        <taxon>Pseudomonadati</taxon>
        <taxon>Nitrospinota/Tectimicrobiota group</taxon>
        <taxon>Candidatus Tectimicrobiota</taxon>
    </lineage>
</organism>
<comment type="caution">
    <text evidence="1">The sequence shown here is derived from an EMBL/GenBank/DDBJ whole genome shotgun (WGS) entry which is preliminary data.</text>
</comment>
<sequence length="80" mass="8545">MAHQFPSQLPQGLQDEIFGNVASIVAFNLSAKDASAVRKEFLEDPLTEEPARPVSLETLVALRPGQAVARLGGGAFALRQ</sequence>
<reference evidence="1" key="1">
    <citation type="submission" date="2020-07" db="EMBL/GenBank/DDBJ databases">
        <title>Huge and variable diversity of episymbiotic CPR bacteria and DPANN archaea in groundwater ecosystems.</title>
        <authorList>
            <person name="He C.Y."/>
            <person name="Keren R."/>
            <person name="Whittaker M."/>
            <person name="Farag I.F."/>
            <person name="Doudna J."/>
            <person name="Cate J.H.D."/>
            <person name="Banfield J.F."/>
        </authorList>
    </citation>
    <scope>NUCLEOTIDE SEQUENCE</scope>
    <source>
        <strain evidence="1">NC_groundwater_717_Ag_S-0.2um_59_8</strain>
    </source>
</reference>
<proteinExistence type="predicted"/>
<dbReference type="AlphaFoldDB" id="A0A932GN06"/>